<dbReference type="Proteomes" id="UP000017023">
    <property type="component" value="Unassembled WGS sequence"/>
</dbReference>
<evidence type="ECO:0000313" key="3">
    <source>
        <dbReference type="Proteomes" id="UP000017023"/>
    </source>
</evidence>
<dbReference type="EMBL" id="AWGW01000025">
    <property type="protein sequence ID" value="ERJ99555.1"/>
    <property type="molecule type" value="Genomic_DNA"/>
</dbReference>
<sequence length="68" mass="7929">MKEIKTFFSVNAKPFFGFDILAFIFLPYHSIRFVHQRMPKITAFSYVLPGMCSFLFRSYLIILGIEAA</sequence>
<accession>U2L5E7</accession>
<name>U2L5E7_9BACT</name>
<comment type="caution">
    <text evidence="2">The sequence shown here is derived from an EMBL/GenBank/DDBJ whole genome shotgun (WGS) entry which is preliminary data.</text>
</comment>
<gene>
    <name evidence="2" type="ORF">HMPREF9145_1037</name>
</gene>
<proteinExistence type="predicted"/>
<feature type="transmembrane region" description="Helical" evidence="1">
    <location>
        <begin position="43"/>
        <end position="65"/>
    </location>
</feature>
<organism evidence="2 3">
    <name type="scientific">Segatella salivae F0493</name>
    <dbReference type="NCBI Taxonomy" id="1395125"/>
    <lineage>
        <taxon>Bacteria</taxon>
        <taxon>Pseudomonadati</taxon>
        <taxon>Bacteroidota</taxon>
        <taxon>Bacteroidia</taxon>
        <taxon>Bacteroidales</taxon>
        <taxon>Prevotellaceae</taxon>
        <taxon>Segatella</taxon>
    </lineage>
</organism>
<protein>
    <submittedName>
        <fullName evidence="2">Uncharacterized protein</fullName>
    </submittedName>
</protein>
<evidence type="ECO:0000256" key="1">
    <source>
        <dbReference type="SAM" id="Phobius"/>
    </source>
</evidence>
<dbReference type="AlphaFoldDB" id="U2L5E7"/>
<dbReference type="PATRIC" id="fig|1395125.3.peg.1955"/>
<reference evidence="2 3" key="1">
    <citation type="submission" date="2013-08" db="EMBL/GenBank/DDBJ databases">
        <authorList>
            <person name="Durkin A.S."/>
            <person name="Haft D.R."/>
            <person name="McCorrison J."/>
            <person name="Torralba M."/>
            <person name="Gillis M."/>
            <person name="Haft D.H."/>
            <person name="Methe B."/>
            <person name="Sutton G."/>
            <person name="Nelson K.E."/>
        </authorList>
    </citation>
    <scope>NUCLEOTIDE SEQUENCE [LARGE SCALE GENOMIC DNA]</scope>
    <source>
        <strain evidence="2 3">F0493</strain>
    </source>
</reference>
<feature type="transmembrane region" description="Helical" evidence="1">
    <location>
        <begin position="12"/>
        <end position="31"/>
    </location>
</feature>
<keyword evidence="1" id="KW-0472">Membrane</keyword>
<keyword evidence="1" id="KW-0812">Transmembrane</keyword>
<keyword evidence="1" id="KW-1133">Transmembrane helix</keyword>
<evidence type="ECO:0000313" key="2">
    <source>
        <dbReference type="EMBL" id="ERJ99555.1"/>
    </source>
</evidence>